<evidence type="ECO:0000313" key="3">
    <source>
        <dbReference type="Proteomes" id="UP000521199"/>
    </source>
</evidence>
<dbReference type="AlphaFoldDB" id="A0A7W8G1W9"/>
<proteinExistence type="predicted"/>
<feature type="signal peptide" evidence="1">
    <location>
        <begin position="1"/>
        <end position="24"/>
    </location>
</feature>
<reference evidence="2 3" key="1">
    <citation type="submission" date="2020-08" db="EMBL/GenBank/DDBJ databases">
        <title>Genomic Encyclopedia of Type Strains, Phase IV (KMG-IV): sequencing the most valuable type-strain genomes for metagenomic binning, comparative biology and taxonomic classification.</title>
        <authorList>
            <person name="Goeker M."/>
        </authorList>
    </citation>
    <scope>NUCLEOTIDE SEQUENCE [LARGE SCALE GENOMIC DNA]</scope>
    <source>
        <strain evidence="2 3">DSM 24163</strain>
    </source>
</reference>
<dbReference type="EMBL" id="JACHHP010000005">
    <property type="protein sequence ID" value="MBB5209333.1"/>
    <property type="molecule type" value="Genomic_DNA"/>
</dbReference>
<keyword evidence="3" id="KW-1185">Reference proteome</keyword>
<dbReference type="RefSeq" id="WP_183961863.1">
    <property type="nucleotide sequence ID" value="NZ_JACHHP010000005.1"/>
</dbReference>
<feature type="chain" id="PRO_5031330097" evidence="1">
    <location>
        <begin position="25"/>
        <end position="342"/>
    </location>
</feature>
<name>A0A7W8G1W9_9GAMM</name>
<gene>
    <name evidence="2" type="ORF">HNQ52_002896</name>
</gene>
<evidence type="ECO:0000256" key="1">
    <source>
        <dbReference type="SAM" id="SignalP"/>
    </source>
</evidence>
<sequence length="342" mass="35859">MCLVIRRSCRLVLAALFAATPAIATEVCGVTDNVLDDGFEPALILPGYTQPGPDTPLTLAVADPPDNTVTGFDRIVLQGSFTGPPNTGIVAGGRLAAHSDTRFVAPPIALEPGANAITVQLHTVDGPGPSVVHHLTYDPALAPRARLLPATVSAMAPTAIAFDVALKPGEPLALTRLRLDTDGNGSIDLDTTQPDTAKAGYPQPGLVKITGTATLDDADPNTPAVQVPLATWFLAQHPQQTRYALCSAFGTLRTRLAAGTIPAALKTLNPALQDRFEPFWTSIAPQLPSIAGTLGTIIDGRFSSTEAELLLARPIEGQPGQSNAFRMQWSVGTDGVWRIDAM</sequence>
<organism evidence="2 3">
    <name type="scientific">Chiayiivirga flava</name>
    <dbReference type="NCBI Taxonomy" id="659595"/>
    <lineage>
        <taxon>Bacteria</taxon>
        <taxon>Pseudomonadati</taxon>
        <taxon>Pseudomonadota</taxon>
        <taxon>Gammaproteobacteria</taxon>
        <taxon>Lysobacterales</taxon>
        <taxon>Lysobacteraceae</taxon>
        <taxon>Chiayiivirga</taxon>
    </lineage>
</organism>
<keyword evidence="1" id="KW-0732">Signal</keyword>
<protein>
    <submittedName>
        <fullName evidence="2">Uncharacterized protein</fullName>
    </submittedName>
</protein>
<accession>A0A7W8G1W9</accession>
<dbReference type="Proteomes" id="UP000521199">
    <property type="component" value="Unassembled WGS sequence"/>
</dbReference>
<evidence type="ECO:0000313" key="2">
    <source>
        <dbReference type="EMBL" id="MBB5209333.1"/>
    </source>
</evidence>
<comment type="caution">
    <text evidence="2">The sequence shown here is derived from an EMBL/GenBank/DDBJ whole genome shotgun (WGS) entry which is preliminary data.</text>
</comment>